<comment type="caution">
    <text evidence="3">The sequence shown here is derived from an EMBL/GenBank/DDBJ whole genome shotgun (WGS) entry which is preliminary data.</text>
</comment>
<organism evidence="3 4">
    <name type="scientific">Podospora pseudocomata</name>
    <dbReference type="NCBI Taxonomy" id="2093779"/>
    <lineage>
        <taxon>Eukaryota</taxon>
        <taxon>Fungi</taxon>
        <taxon>Dikarya</taxon>
        <taxon>Ascomycota</taxon>
        <taxon>Pezizomycotina</taxon>
        <taxon>Sordariomycetes</taxon>
        <taxon>Sordariomycetidae</taxon>
        <taxon>Sordariales</taxon>
        <taxon>Podosporaceae</taxon>
        <taxon>Podospora</taxon>
    </lineage>
</organism>
<name>A0ABR0G8V5_9PEZI</name>
<accession>A0ABR0G8V5</accession>
<dbReference type="RefSeq" id="XP_062741160.1">
    <property type="nucleotide sequence ID" value="XM_062884197.1"/>
</dbReference>
<dbReference type="SUPFAM" id="SSF50129">
    <property type="entry name" value="GroES-like"/>
    <property type="match status" value="1"/>
</dbReference>
<evidence type="ECO:0000256" key="1">
    <source>
        <dbReference type="SAM" id="MobiDB-lite"/>
    </source>
</evidence>
<feature type="region of interest" description="Disordered" evidence="1">
    <location>
        <begin position="36"/>
        <end position="65"/>
    </location>
</feature>
<proteinExistence type="predicted"/>
<evidence type="ECO:0000259" key="2">
    <source>
        <dbReference type="Pfam" id="PF08240"/>
    </source>
</evidence>
<protein>
    <recommendedName>
        <fullName evidence="2">Alcohol dehydrogenase-like N-terminal domain-containing protein</fullName>
    </recommendedName>
</protein>
<dbReference type="GeneID" id="87903988"/>
<feature type="domain" description="Alcohol dehydrogenase-like N-terminal" evidence="2">
    <location>
        <begin position="64"/>
        <end position="145"/>
    </location>
</feature>
<dbReference type="EMBL" id="JAFFHA010000008">
    <property type="protein sequence ID" value="KAK4652185.1"/>
    <property type="molecule type" value="Genomic_DNA"/>
</dbReference>
<keyword evidence="4" id="KW-1185">Reference proteome</keyword>
<dbReference type="PANTHER" id="PTHR45033">
    <property type="match status" value="1"/>
</dbReference>
<evidence type="ECO:0000313" key="3">
    <source>
        <dbReference type="EMBL" id="KAK4652185.1"/>
    </source>
</evidence>
<dbReference type="PANTHER" id="PTHR45033:SF2">
    <property type="entry name" value="ZINC-TYPE ALCOHOL DEHYDROGENASE-LIKE PROTEIN C1773.06C"/>
    <property type="match status" value="1"/>
</dbReference>
<feature type="compositionally biased region" description="Polar residues" evidence="1">
    <location>
        <begin position="37"/>
        <end position="57"/>
    </location>
</feature>
<dbReference type="InterPro" id="IPR011032">
    <property type="entry name" value="GroES-like_sf"/>
</dbReference>
<dbReference type="InterPro" id="IPR013154">
    <property type="entry name" value="ADH-like_N"/>
</dbReference>
<evidence type="ECO:0000313" key="4">
    <source>
        <dbReference type="Proteomes" id="UP001323405"/>
    </source>
</evidence>
<gene>
    <name evidence="3" type="ORF">QC762_0100390</name>
</gene>
<reference evidence="3 4" key="1">
    <citation type="journal article" date="2023" name="bioRxiv">
        <title>High-quality genome assemblies of four members of thePodospora anserinaspecies complex.</title>
        <authorList>
            <person name="Ament-Velasquez S.L."/>
            <person name="Vogan A.A."/>
            <person name="Wallerman O."/>
            <person name="Hartmann F."/>
            <person name="Gautier V."/>
            <person name="Silar P."/>
            <person name="Giraud T."/>
            <person name="Johannesson H."/>
        </authorList>
    </citation>
    <scope>NUCLEOTIDE SEQUENCE [LARGE SCALE GENOMIC DNA]</scope>
    <source>
        <strain evidence="3 4">CBS 415.72m</strain>
    </source>
</reference>
<dbReference type="InterPro" id="IPR052711">
    <property type="entry name" value="Zinc_ADH-like"/>
</dbReference>
<dbReference type="Proteomes" id="UP001323405">
    <property type="component" value="Unassembled WGS sequence"/>
</dbReference>
<dbReference type="Gene3D" id="3.90.180.10">
    <property type="entry name" value="Medium-chain alcohol dehydrogenases, catalytic domain"/>
    <property type="match status" value="1"/>
</dbReference>
<sequence>MALQIRGIPMTGGQIVTPERLNRILLRQFSPCLSPRLRSSGTSKELTRASTASFTKTPPSPTPGDNEVLVHLRGASLNYRDLIIPKGEYPFPLNFPVVAFSDGAGEVVAVGSKVTKWKKGDKVLTLFNQGHQSGDIDIKTSKTGLGGCIDGTLRQ</sequence>
<dbReference type="Pfam" id="PF08240">
    <property type="entry name" value="ADH_N"/>
    <property type="match status" value="1"/>
</dbReference>